<protein>
    <submittedName>
        <fullName evidence="1">Uncharacterized protein</fullName>
    </submittedName>
</protein>
<organism evidence="1">
    <name type="scientific">viral metagenome</name>
    <dbReference type="NCBI Taxonomy" id="1070528"/>
    <lineage>
        <taxon>unclassified sequences</taxon>
        <taxon>metagenomes</taxon>
        <taxon>organismal metagenomes</taxon>
    </lineage>
</organism>
<sequence length="66" mass="7640">MCKHYYKINSPVQGEPLIGTCRFCGHTVNYTELQRGIIEIYNPNVLRKDVNMDRILADRTNGGKRK</sequence>
<name>A0A6M3L0F5_9ZZZZ</name>
<dbReference type="AlphaFoldDB" id="A0A6M3L0F5"/>
<gene>
    <name evidence="1" type="ORF">MM415B02883_0018</name>
</gene>
<dbReference type="EMBL" id="MT142735">
    <property type="protein sequence ID" value="QJA87839.1"/>
    <property type="molecule type" value="Genomic_DNA"/>
</dbReference>
<evidence type="ECO:0000313" key="1">
    <source>
        <dbReference type="EMBL" id="QJA87839.1"/>
    </source>
</evidence>
<reference evidence="1" key="1">
    <citation type="submission" date="2020-03" db="EMBL/GenBank/DDBJ databases">
        <title>The deep terrestrial virosphere.</title>
        <authorList>
            <person name="Holmfeldt K."/>
            <person name="Nilsson E."/>
            <person name="Simone D."/>
            <person name="Lopez-Fernandez M."/>
            <person name="Wu X."/>
            <person name="de Brujin I."/>
            <person name="Lundin D."/>
            <person name="Andersson A."/>
            <person name="Bertilsson S."/>
            <person name="Dopson M."/>
        </authorList>
    </citation>
    <scope>NUCLEOTIDE SEQUENCE</scope>
    <source>
        <strain evidence="1">MM415B02883</strain>
    </source>
</reference>
<accession>A0A6M3L0F5</accession>
<proteinExistence type="predicted"/>